<protein>
    <submittedName>
        <fullName evidence="4">Two component transcriptional regulator, LytTR family</fullName>
    </submittedName>
</protein>
<feature type="domain" description="Response regulatory" evidence="2">
    <location>
        <begin position="3"/>
        <end position="116"/>
    </location>
</feature>
<keyword evidence="5" id="KW-1185">Reference proteome</keyword>
<reference evidence="5" key="1">
    <citation type="submission" date="2016-10" db="EMBL/GenBank/DDBJ databases">
        <authorList>
            <person name="Varghese N."/>
            <person name="Submissions S."/>
        </authorList>
    </citation>
    <scope>NUCLEOTIDE SEQUENCE [LARGE SCALE GENOMIC DNA]</scope>
    <source>
        <strain evidence="5">DSM 18130</strain>
    </source>
</reference>
<dbReference type="FunFam" id="3.40.50.2300:FF:000361">
    <property type="entry name" value="Two-component system response regulator"/>
    <property type="match status" value="1"/>
</dbReference>
<evidence type="ECO:0000259" key="2">
    <source>
        <dbReference type="PROSITE" id="PS50110"/>
    </source>
</evidence>
<dbReference type="GO" id="GO:0003677">
    <property type="term" value="F:DNA binding"/>
    <property type="evidence" value="ECO:0007669"/>
    <property type="project" value="InterPro"/>
</dbReference>
<dbReference type="SMART" id="SM00850">
    <property type="entry name" value="LytTR"/>
    <property type="match status" value="1"/>
</dbReference>
<dbReference type="OrthoDB" id="9787344at2"/>
<dbReference type="Pfam" id="PF00072">
    <property type="entry name" value="Response_reg"/>
    <property type="match status" value="1"/>
</dbReference>
<dbReference type="Gene3D" id="2.40.50.1020">
    <property type="entry name" value="LytTr DNA-binding domain"/>
    <property type="match status" value="1"/>
</dbReference>
<dbReference type="InterPro" id="IPR011006">
    <property type="entry name" value="CheY-like_superfamily"/>
</dbReference>
<dbReference type="PROSITE" id="PS50930">
    <property type="entry name" value="HTH_LYTTR"/>
    <property type="match status" value="1"/>
</dbReference>
<gene>
    <name evidence="4" type="ORF">SAMN04488511_11518</name>
</gene>
<evidence type="ECO:0000259" key="3">
    <source>
        <dbReference type="PROSITE" id="PS50930"/>
    </source>
</evidence>
<dbReference type="PANTHER" id="PTHR37299:SF1">
    <property type="entry name" value="STAGE 0 SPORULATION PROTEIN A HOMOLOG"/>
    <property type="match status" value="1"/>
</dbReference>
<dbReference type="Gene3D" id="3.40.50.2300">
    <property type="match status" value="1"/>
</dbReference>
<evidence type="ECO:0000313" key="5">
    <source>
        <dbReference type="Proteomes" id="UP000198836"/>
    </source>
</evidence>
<keyword evidence="1" id="KW-0597">Phosphoprotein</keyword>
<proteinExistence type="predicted"/>
<name>A0A1I0TVM0_9SPHI</name>
<dbReference type="SMART" id="SM00448">
    <property type="entry name" value="REC"/>
    <property type="match status" value="1"/>
</dbReference>
<sequence>MINILIIEDEQPNAERLKRLVLAIKPQAVILDVLDTVAGSVDWLKSNPVPDLILMDIRLADGISFEIFNQVEVKSPIIFTTAYDEYAVRAFKFNSVDYLLKPIEQEELAAALEKVGQRAENVSAMITDRLQGVIDALENKKIRTRFLIPHKDGYKILAANDVSFFHSEHKVTYAHLSNGKNEVVPQNLEELEEQLDPTFFFRLNRQYIVNVNAIDKVYNHFNSKLKVTFRHYALYEAFVSRERAPLFKAWLDQ</sequence>
<dbReference type="Pfam" id="PF04397">
    <property type="entry name" value="LytTR"/>
    <property type="match status" value="1"/>
</dbReference>
<dbReference type="Proteomes" id="UP000198836">
    <property type="component" value="Unassembled WGS sequence"/>
</dbReference>
<evidence type="ECO:0000256" key="1">
    <source>
        <dbReference type="PROSITE-ProRule" id="PRU00169"/>
    </source>
</evidence>
<evidence type="ECO:0000313" key="4">
    <source>
        <dbReference type="EMBL" id="SFA55680.1"/>
    </source>
</evidence>
<dbReference type="PANTHER" id="PTHR37299">
    <property type="entry name" value="TRANSCRIPTIONAL REGULATOR-RELATED"/>
    <property type="match status" value="1"/>
</dbReference>
<feature type="domain" description="HTH LytTR-type" evidence="3">
    <location>
        <begin position="146"/>
        <end position="253"/>
    </location>
</feature>
<dbReference type="AlphaFoldDB" id="A0A1I0TVM0"/>
<dbReference type="GO" id="GO:0000156">
    <property type="term" value="F:phosphorelay response regulator activity"/>
    <property type="evidence" value="ECO:0007669"/>
    <property type="project" value="InterPro"/>
</dbReference>
<dbReference type="SUPFAM" id="SSF52172">
    <property type="entry name" value="CheY-like"/>
    <property type="match status" value="1"/>
</dbReference>
<dbReference type="EMBL" id="FOJM01000015">
    <property type="protein sequence ID" value="SFA55680.1"/>
    <property type="molecule type" value="Genomic_DNA"/>
</dbReference>
<dbReference type="PROSITE" id="PS50110">
    <property type="entry name" value="RESPONSE_REGULATORY"/>
    <property type="match status" value="1"/>
</dbReference>
<dbReference type="RefSeq" id="WP_090985974.1">
    <property type="nucleotide sequence ID" value="NZ_FOJM01000015.1"/>
</dbReference>
<dbReference type="InterPro" id="IPR007492">
    <property type="entry name" value="LytTR_DNA-bd_dom"/>
</dbReference>
<organism evidence="4 5">
    <name type="scientific">Pedobacter suwonensis</name>
    <dbReference type="NCBI Taxonomy" id="332999"/>
    <lineage>
        <taxon>Bacteria</taxon>
        <taxon>Pseudomonadati</taxon>
        <taxon>Bacteroidota</taxon>
        <taxon>Sphingobacteriia</taxon>
        <taxon>Sphingobacteriales</taxon>
        <taxon>Sphingobacteriaceae</taxon>
        <taxon>Pedobacter</taxon>
    </lineage>
</organism>
<feature type="modified residue" description="4-aspartylphosphate" evidence="1">
    <location>
        <position position="56"/>
    </location>
</feature>
<dbReference type="InterPro" id="IPR001789">
    <property type="entry name" value="Sig_transdc_resp-reg_receiver"/>
</dbReference>
<dbReference type="InterPro" id="IPR046947">
    <property type="entry name" value="LytR-like"/>
</dbReference>
<dbReference type="STRING" id="332999.SAMN04488511_11518"/>
<accession>A0A1I0TVM0</accession>